<evidence type="ECO:0000256" key="3">
    <source>
        <dbReference type="ARBA" id="ARBA00011557"/>
    </source>
</evidence>
<dbReference type="SUPFAM" id="SSF161098">
    <property type="entry name" value="MetI-like"/>
    <property type="match status" value="1"/>
</dbReference>
<organism evidence="14 15">
    <name type="scientific">Azospirillum cavernae</name>
    <dbReference type="NCBI Taxonomy" id="2320860"/>
    <lineage>
        <taxon>Bacteria</taxon>
        <taxon>Pseudomonadati</taxon>
        <taxon>Pseudomonadota</taxon>
        <taxon>Alphaproteobacteria</taxon>
        <taxon>Rhodospirillales</taxon>
        <taxon>Azospirillaceae</taxon>
        <taxon>Azospirillum</taxon>
    </lineage>
</organism>
<dbReference type="PROSITE" id="PS50928">
    <property type="entry name" value="ABC_TM1"/>
    <property type="match status" value="1"/>
</dbReference>
<comment type="subunit">
    <text evidence="3">The complex is composed of two ATP-binding proteins (UgpC), two transmembrane proteins (UgpA and UgpE) and a solute-binding protein (UgpB).</text>
</comment>
<comment type="function">
    <text evidence="10">Part of the ABC transporter complex UgpBAEC involved in sn-glycerol-3-phosphate (G3P) import. Probably responsible for the translocation of the substrate across the membrane.</text>
</comment>
<evidence type="ECO:0000256" key="8">
    <source>
        <dbReference type="ARBA" id="ARBA00022989"/>
    </source>
</evidence>
<dbReference type="NCBIfam" id="NF007852">
    <property type="entry name" value="PRK10561.1"/>
    <property type="match status" value="1"/>
</dbReference>
<evidence type="ECO:0000256" key="12">
    <source>
        <dbReference type="RuleBase" id="RU363032"/>
    </source>
</evidence>
<feature type="transmembrane region" description="Helical" evidence="12">
    <location>
        <begin position="267"/>
        <end position="287"/>
    </location>
</feature>
<feature type="transmembrane region" description="Helical" evidence="12">
    <location>
        <begin position="75"/>
        <end position="96"/>
    </location>
</feature>
<dbReference type="GO" id="GO:0055085">
    <property type="term" value="P:transmembrane transport"/>
    <property type="evidence" value="ECO:0007669"/>
    <property type="project" value="InterPro"/>
</dbReference>
<sequence>MQRRVIFDNKLLPYLLLAPQVAVTLVFFIWPAAQAIWQSVHIQDAFGLRSEFVWFENFTAIFTDPNYVGTLRTTAIFSVSVTALSLSVSLLLASLADSKIKGAAVYKTLLIWPYALAPAVAAVLWMFIFNPEIGSLGRLLNGWGYNWDYRLNGDQALTMVILAASWKQVSYNFIFFLAGLQAIPRSVLEAASIDGAGPVRRFWSITFPLLSPTTFFLLVVDMVYAFCETFGTIHALTHGGPGKATETLIFRVYQDGVVNNDLGGSSAQSVLLMVILIVLTTIQFRFVERKVHYS</sequence>
<feature type="transmembrane region" description="Helical" evidence="12">
    <location>
        <begin position="156"/>
        <end position="180"/>
    </location>
</feature>
<dbReference type="RefSeq" id="WP_119831889.1">
    <property type="nucleotide sequence ID" value="NZ_QYUL01000002.1"/>
</dbReference>
<dbReference type="Proteomes" id="UP000283458">
    <property type="component" value="Unassembled WGS sequence"/>
</dbReference>
<dbReference type="Pfam" id="PF00528">
    <property type="entry name" value="BPD_transp_1"/>
    <property type="match status" value="1"/>
</dbReference>
<feature type="domain" description="ABC transmembrane type-1" evidence="13">
    <location>
        <begin position="71"/>
        <end position="283"/>
    </location>
</feature>
<keyword evidence="4 12" id="KW-0813">Transport</keyword>
<gene>
    <name evidence="14" type="primary">ugpA</name>
    <name evidence="14" type="ORF">D3877_16980</name>
</gene>
<name>A0A418VXA5_9PROT</name>
<evidence type="ECO:0000256" key="2">
    <source>
        <dbReference type="ARBA" id="ARBA00009306"/>
    </source>
</evidence>
<evidence type="ECO:0000256" key="5">
    <source>
        <dbReference type="ARBA" id="ARBA00022475"/>
    </source>
</evidence>
<evidence type="ECO:0000259" key="13">
    <source>
        <dbReference type="PROSITE" id="PS50928"/>
    </source>
</evidence>
<dbReference type="EMBL" id="QYUL01000002">
    <property type="protein sequence ID" value="RJF81801.1"/>
    <property type="molecule type" value="Genomic_DNA"/>
</dbReference>
<feature type="transmembrane region" description="Helical" evidence="12">
    <location>
        <begin position="12"/>
        <end position="33"/>
    </location>
</feature>
<keyword evidence="7 12" id="KW-0812">Transmembrane</keyword>
<evidence type="ECO:0000256" key="1">
    <source>
        <dbReference type="ARBA" id="ARBA00004429"/>
    </source>
</evidence>
<dbReference type="CDD" id="cd06261">
    <property type="entry name" value="TM_PBP2"/>
    <property type="match status" value="1"/>
</dbReference>
<dbReference type="InterPro" id="IPR035906">
    <property type="entry name" value="MetI-like_sf"/>
</dbReference>
<dbReference type="Gene3D" id="1.10.3720.10">
    <property type="entry name" value="MetI-like"/>
    <property type="match status" value="1"/>
</dbReference>
<feature type="transmembrane region" description="Helical" evidence="12">
    <location>
        <begin position="108"/>
        <end position="128"/>
    </location>
</feature>
<comment type="caution">
    <text evidence="14">The sequence shown here is derived from an EMBL/GenBank/DDBJ whole genome shotgun (WGS) entry which is preliminary data.</text>
</comment>
<comment type="subcellular location">
    <subcellularLocation>
        <location evidence="1">Cell inner membrane</location>
        <topology evidence="1">Multi-pass membrane protein</topology>
    </subcellularLocation>
    <subcellularLocation>
        <location evidence="12">Cell membrane</location>
        <topology evidence="12">Multi-pass membrane protein</topology>
    </subcellularLocation>
</comment>
<proteinExistence type="inferred from homology"/>
<evidence type="ECO:0000313" key="15">
    <source>
        <dbReference type="Proteomes" id="UP000283458"/>
    </source>
</evidence>
<evidence type="ECO:0000256" key="11">
    <source>
        <dbReference type="ARBA" id="ARBA00040780"/>
    </source>
</evidence>
<dbReference type="OrthoDB" id="9773727at2"/>
<keyword evidence="8 12" id="KW-1133">Transmembrane helix</keyword>
<evidence type="ECO:0000313" key="14">
    <source>
        <dbReference type="EMBL" id="RJF81801.1"/>
    </source>
</evidence>
<dbReference type="PANTHER" id="PTHR43227:SF9">
    <property type="entry name" value="SN-GLYCEROL-3-PHOSPHATE TRANSPORT SYSTEM PERMEASE PROTEIN UGPA"/>
    <property type="match status" value="1"/>
</dbReference>
<keyword evidence="9 12" id="KW-0472">Membrane</keyword>
<keyword evidence="5" id="KW-1003">Cell membrane</keyword>
<dbReference type="AlphaFoldDB" id="A0A418VXA5"/>
<dbReference type="GO" id="GO:0005886">
    <property type="term" value="C:plasma membrane"/>
    <property type="evidence" value="ECO:0007669"/>
    <property type="project" value="UniProtKB-SubCell"/>
</dbReference>
<protein>
    <recommendedName>
        <fullName evidence="11">sn-glycerol-3-phosphate transport system permease protein UgpA</fullName>
    </recommendedName>
</protein>
<dbReference type="PANTHER" id="PTHR43227">
    <property type="entry name" value="BLL4140 PROTEIN"/>
    <property type="match status" value="1"/>
</dbReference>
<evidence type="ECO:0000256" key="6">
    <source>
        <dbReference type="ARBA" id="ARBA00022519"/>
    </source>
</evidence>
<keyword evidence="6" id="KW-0997">Cell inner membrane</keyword>
<evidence type="ECO:0000256" key="4">
    <source>
        <dbReference type="ARBA" id="ARBA00022448"/>
    </source>
</evidence>
<accession>A0A418VXA5</accession>
<reference evidence="14 15" key="1">
    <citation type="submission" date="2018-09" db="EMBL/GenBank/DDBJ databases">
        <authorList>
            <person name="Zhu H."/>
        </authorList>
    </citation>
    <scope>NUCLEOTIDE SEQUENCE [LARGE SCALE GENOMIC DNA]</scope>
    <source>
        <strain evidence="14 15">K2W22B-5</strain>
    </source>
</reference>
<evidence type="ECO:0000256" key="7">
    <source>
        <dbReference type="ARBA" id="ARBA00022692"/>
    </source>
</evidence>
<evidence type="ECO:0000256" key="10">
    <source>
        <dbReference type="ARBA" id="ARBA00037054"/>
    </source>
</evidence>
<evidence type="ECO:0000256" key="9">
    <source>
        <dbReference type="ARBA" id="ARBA00023136"/>
    </source>
</evidence>
<dbReference type="InterPro" id="IPR050809">
    <property type="entry name" value="UgpAE/MalFG_permease"/>
</dbReference>
<dbReference type="InterPro" id="IPR000515">
    <property type="entry name" value="MetI-like"/>
</dbReference>
<feature type="transmembrane region" description="Helical" evidence="12">
    <location>
        <begin position="201"/>
        <end position="226"/>
    </location>
</feature>
<comment type="similarity">
    <text evidence="2 12">Belongs to the binding-protein-dependent transport system permease family.</text>
</comment>
<keyword evidence="15" id="KW-1185">Reference proteome</keyword>